<protein>
    <submittedName>
        <fullName evidence="1">Uncharacterized protein</fullName>
    </submittedName>
</protein>
<gene>
    <name evidence="1" type="ORF">JVT61DRAFT_7823</name>
</gene>
<evidence type="ECO:0000313" key="1">
    <source>
        <dbReference type="EMBL" id="KAG6372374.1"/>
    </source>
</evidence>
<organism evidence="1 2">
    <name type="scientific">Boletus reticuloceps</name>
    <dbReference type="NCBI Taxonomy" id="495285"/>
    <lineage>
        <taxon>Eukaryota</taxon>
        <taxon>Fungi</taxon>
        <taxon>Dikarya</taxon>
        <taxon>Basidiomycota</taxon>
        <taxon>Agaricomycotina</taxon>
        <taxon>Agaricomycetes</taxon>
        <taxon>Agaricomycetidae</taxon>
        <taxon>Boletales</taxon>
        <taxon>Boletineae</taxon>
        <taxon>Boletaceae</taxon>
        <taxon>Boletoideae</taxon>
        <taxon>Boletus</taxon>
    </lineage>
</organism>
<dbReference type="EMBL" id="JAGFBS010000028">
    <property type="protein sequence ID" value="KAG6372374.1"/>
    <property type="molecule type" value="Genomic_DNA"/>
</dbReference>
<evidence type="ECO:0000313" key="2">
    <source>
        <dbReference type="Proteomes" id="UP000683000"/>
    </source>
</evidence>
<dbReference type="AlphaFoldDB" id="A0A8I2YIA3"/>
<reference evidence="1" key="1">
    <citation type="submission" date="2021-03" db="EMBL/GenBank/DDBJ databases">
        <title>Evolutionary innovations through gain and loss of genes in the ectomycorrhizal Boletales.</title>
        <authorList>
            <person name="Wu G."/>
            <person name="Miyauchi S."/>
            <person name="Morin E."/>
            <person name="Yang Z.-L."/>
            <person name="Xu J."/>
            <person name="Martin F.M."/>
        </authorList>
    </citation>
    <scope>NUCLEOTIDE SEQUENCE</scope>
    <source>
        <strain evidence="1">BR01</strain>
    </source>
</reference>
<name>A0A8I2YIA3_9AGAM</name>
<dbReference type="Gene3D" id="3.60.130.30">
    <property type="match status" value="1"/>
</dbReference>
<accession>A0A8I2YIA3</accession>
<proteinExistence type="predicted"/>
<keyword evidence="2" id="KW-1185">Reference proteome</keyword>
<comment type="caution">
    <text evidence="1">The sequence shown here is derived from an EMBL/GenBank/DDBJ whole genome shotgun (WGS) entry which is preliminary data.</text>
</comment>
<sequence>MWTANGDATKQLIRRLQIPLPMCPTIYGRMDVIVNWVTPKHCNGGGAITFYDNLLSLGQGHDAKLHLDDLEAEFDYLPGSGVWLTGRGLSHSVPLWTKGERVVIAHYAKDDVHDRLGIPRPFLPTQAGWWSRYLLT</sequence>
<dbReference type="Proteomes" id="UP000683000">
    <property type="component" value="Unassembled WGS sequence"/>
</dbReference>
<dbReference type="OrthoDB" id="3200752at2759"/>